<dbReference type="InterPro" id="IPR036390">
    <property type="entry name" value="WH_DNA-bd_sf"/>
</dbReference>
<dbReference type="AlphaFoldDB" id="A0A328BPQ3"/>
<evidence type="ECO:0000256" key="1">
    <source>
        <dbReference type="ARBA" id="ARBA00009437"/>
    </source>
</evidence>
<dbReference type="PANTHER" id="PTHR30537:SF26">
    <property type="entry name" value="GLYCINE CLEAVAGE SYSTEM TRANSCRIPTIONAL ACTIVATOR"/>
    <property type="match status" value="1"/>
</dbReference>
<dbReference type="InterPro" id="IPR005119">
    <property type="entry name" value="LysR_subst-bd"/>
</dbReference>
<dbReference type="EMBL" id="QFYS01000001">
    <property type="protein sequence ID" value="RAK68461.1"/>
    <property type="molecule type" value="Genomic_DNA"/>
</dbReference>
<comment type="caution">
    <text evidence="6">The sequence shown here is derived from an EMBL/GenBank/DDBJ whole genome shotgun (WGS) entry which is preliminary data.</text>
</comment>
<evidence type="ECO:0000256" key="2">
    <source>
        <dbReference type="ARBA" id="ARBA00023015"/>
    </source>
</evidence>
<keyword evidence="3" id="KW-0238">DNA-binding</keyword>
<evidence type="ECO:0000313" key="7">
    <source>
        <dbReference type="Proteomes" id="UP000249524"/>
    </source>
</evidence>
<dbReference type="InterPro" id="IPR000847">
    <property type="entry name" value="LysR_HTH_N"/>
</dbReference>
<dbReference type="Gene3D" id="3.40.190.10">
    <property type="entry name" value="Periplasmic binding protein-like II"/>
    <property type="match status" value="2"/>
</dbReference>
<accession>A0A328BPQ3</accession>
<dbReference type="Gene3D" id="1.10.10.10">
    <property type="entry name" value="Winged helix-like DNA-binding domain superfamily/Winged helix DNA-binding domain"/>
    <property type="match status" value="1"/>
</dbReference>
<dbReference type="Pfam" id="PF00126">
    <property type="entry name" value="HTH_1"/>
    <property type="match status" value="1"/>
</dbReference>
<keyword evidence="7" id="KW-1185">Reference proteome</keyword>
<dbReference type="Proteomes" id="UP000249524">
    <property type="component" value="Unassembled WGS sequence"/>
</dbReference>
<dbReference type="PANTHER" id="PTHR30537">
    <property type="entry name" value="HTH-TYPE TRANSCRIPTIONAL REGULATOR"/>
    <property type="match status" value="1"/>
</dbReference>
<dbReference type="PRINTS" id="PR00039">
    <property type="entry name" value="HTHLYSR"/>
</dbReference>
<evidence type="ECO:0000313" key="6">
    <source>
        <dbReference type="EMBL" id="RAK68461.1"/>
    </source>
</evidence>
<dbReference type="GO" id="GO:0003700">
    <property type="term" value="F:DNA-binding transcription factor activity"/>
    <property type="evidence" value="ECO:0007669"/>
    <property type="project" value="InterPro"/>
</dbReference>
<dbReference type="GO" id="GO:0043565">
    <property type="term" value="F:sequence-specific DNA binding"/>
    <property type="evidence" value="ECO:0007669"/>
    <property type="project" value="TreeGrafter"/>
</dbReference>
<dbReference type="InterPro" id="IPR036388">
    <property type="entry name" value="WH-like_DNA-bd_sf"/>
</dbReference>
<keyword evidence="4" id="KW-0804">Transcription</keyword>
<dbReference type="RefSeq" id="WP_111273953.1">
    <property type="nucleotide sequence ID" value="NZ_QFYS01000001.1"/>
</dbReference>
<dbReference type="CDD" id="cd08432">
    <property type="entry name" value="PBP2_GcdR_TrpI_HvrB_AmpR_like"/>
    <property type="match status" value="1"/>
</dbReference>
<dbReference type="SUPFAM" id="SSF46785">
    <property type="entry name" value="Winged helix' DNA-binding domain"/>
    <property type="match status" value="1"/>
</dbReference>
<dbReference type="OrthoDB" id="9807765at2"/>
<organism evidence="6 7">
    <name type="scientific">Phenylobacterium kunshanense</name>
    <dbReference type="NCBI Taxonomy" id="1445034"/>
    <lineage>
        <taxon>Bacteria</taxon>
        <taxon>Pseudomonadati</taxon>
        <taxon>Pseudomonadota</taxon>
        <taxon>Alphaproteobacteria</taxon>
        <taxon>Caulobacterales</taxon>
        <taxon>Caulobacteraceae</taxon>
        <taxon>Phenylobacterium</taxon>
    </lineage>
</organism>
<name>A0A328BPQ3_9CAUL</name>
<dbReference type="GO" id="GO:0006351">
    <property type="term" value="P:DNA-templated transcription"/>
    <property type="evidence" value="ECO:0007669"/>
    <property type="project" value="TreeGrafter"/>
</dbReference>
<evidence type="ECO:0000256" key="3">
    <source>
        <dbReference type="ARBA" id="ARBA00023125"/>
    </source>
</evidence>
<evidence type="ECO:0000256" key="4">
    <source>
        <dbReference type="ARBA" id="ARBA00023163"/>
    </source>
</evidence>
<dbReference type="Pfam" id="PF03466">
    <property type="entry name" value="LysR_substrate"/>
    <property type="match status" value="1"/>
</dbReference>
<dbReference type="SUPFAM" id="SSF53850">
    <property type="entry name" value="Periplasmic binding protein-like II"/>
    <property type="match status" value="1"/>
</dbReference>
<dbReference type="PROSITE" id="PS50931">
    <property type="entry name" value="HTH_LYSR"/>
    <property type="match status" value="1"/>
</dbReference>
<proteinExistence type="inferred from homology"/>
<sequence>MNDPLASLPLSAIRVFEAAARLGSFTRASEELGMTQAAVSWQVKALERRLDQPLFRRLSREVALTPAGERLARAATEAMTALRAAVADLTDTGEGILSITTLQTFATRWLASRLGAFQVAHPSIAVRLDTDSRVVDLLRGEADLAIRASRQREWPAMESVLLFPSAQTVLATAEAMARLPPEPRPADLLSVQRVGSEAEWAAWFRNAGVEAVGPAPEGPRLTADNQVLEVAAAQASGGVAIGSPVMFATEIAAGRLVQPFEVYIGEEGGYWLVYPKDRRRARKIAAFRDWLLAEVRADATAQKLLQDRPAPTTGD</sequence>
<feature type="domain" description="HTH lysR-type" evidence="5">
    <location>
        <begin position="8"/>
        <end position="65"/>
    </location>
</feature>
<protein>
    <submittedName>
        <fullName evidence="6">LysR family transcriptional regulator</fullName>
    </submittedName>
</protein>
<evidence type="ECO:0000259" key="5">
    <source>
        <dbReference type="PROSITE" id="PS50931"/>
    </source>
</evidence>
<comment type="similarity">
    <text evidence="1">Belongs to the LysR transcriptional regulatory family.</text>
</comment>
<reference evidence="6 7" key="1">
    <citation type="submission" date="2018-05" db="EMBL/GenBank/DDBJ databases">
        <authorList>
            <person name="Lanie J.A."/>
            <person name="Ng W.-L."/>
            <person name="Kazmierczak K.M."/>
            <person name="Andrzejewski T.M."/>
            <person name="Davidsen T.M."/>
            <person name="Wayne K.J."/>
            <person name="Tettelin H."/>
            <person name="Glass J.I."/>
            <person name="Rusch D."/>
            <person name="Podicherti R."/>
            <person name="Tsui H.-C.T."/>
            <person name="Winkler M.E."/>
        </authorList>
    </citation>
    <scope>NUCLEOTIDE SEQUENCE [LARGE SCALE GENOMIC DNA]</scope>
    <source>
        <strain evidence="6 7">BUT-10</strain>
    </source>
</reference>
<keyword evidence="2" id="KW-0805">Transcription regulation</keyword>
<dbReference type="InterPro" id="IPR058163">
    <property type="entry name" value="LysR-type_TF_proteobact-type"/>
</dbReference>
<gene>
    <name evidence="6" type="ORF">DJ019_00050</name>
</gene>
<dbReference type="FunFam" id="1.10.10.10:FF:000001">
    <property type="entry name" value="LysR family transcriptional regulator"/>
    <property type="match status" value="1"/>
</dbReference>